<dbReference type="RefSeq" id="WP_078904553.1">
    <property type="nucleotide sequence ID" value="NZ_BNEE01000006.1"/>
</dbReference>
<evidence type="ECO:0000256" key="10">
    <source>
        <dbReference type="ARBA" id="ARBA00049985"/>
    </source>
</evidence>
<comment type="similarity">
    <text evidence="10">Belongs to the ABC transporter superfamily. Drug exporter-1 (DrugE1) (TC 3.A.1.105) family.</text>
</comment>
<dbReference type="AlphaFoldDB" id="A0A919LC46"/>
<dbReference type="PANTHER" id="PTHR42711:SF19">
    <property type="entry name" value="DOXORUBICIN RESISTANCE ATP-BINDING PROTEIN DRRA"/>
    <property type="match status" value="1"/>
</dbReference>
<feature type="compositionally biased region" description="Gly residues" evidence="11">
    <location>
        <begin position="323"/>
        <end position="334"/>
    </location>
</feature>
<dbReference type="Gene3D" id="3.40.50.300">
    <property type="entry name" value="P-loop containing nucleotide triphosphate hydrolases"/>
    <property type="match status" value="1"/>
</dbReference>
<dbReference type="EC" id="7.6.2.2" evidence="2"/>
<evidence type="ECO:0000256" key="4">
    <source>
        <dbReference type="ARBA" id="ARBA00022475"/>
    </source>
</evidence>
<keyword evidence="9" id="KW-0046">Antibiotic resistance</keyword>
<dbReference type="Pfam" id="PF00005">
    <property type="entry name" value="ABC_tran"/>
    <property type="match status" value="1"/>
</dbReference>
<protein>
    <recommendedName>
        <fullName evidence="2">ABC-type xenobiotic transporter</fullName>
        <ecNumber evidence="2">7.6.2.2</ecNumber>
    </recommendedName>
</protein>
<sequence>MTHAIQAEGLAKRFKETKALAGVDLQVPAGTVCGLLGPNGAGKTTAVRIFATLLLPDQGRAEVGGYDVVRQAGRVRSLIGLTGQYAAVDENLTGTENLLMIGRLLGMPRGDARARAAELLDRFHLTDAAGRAAKAYSGGMRRRLDLAASLVGRPRILFLDEPTTGLDPHSRGEVWDMLRVLVSEGMTTLLTTQYLDEADRLADNIVVIDKGAVIADGTPDQLKSQVGGQVLQLRPARAADLGAAHALITEAAGPQAKVEGDGITAPVNDPGLMPSVVRRLDQAGIEVGELTLRRSSLDEVFMVLTGHRAEPGGGPDDGDGDGDGGGGGGGGGADPGVEADADGRPVKAGRAS</sequence>
<comment type="subcellular location">
    <subcellularLocation>
        <location evidence="1">Cell membrane</location>
        <topology evidence="1">Peripheral membrane protein</topology>
        <orientation evidence="1">Cytoplasmic side</orientation>
    </subcellularLocation>
</comment>
<evidence type="ECO:0000256" key="1">
    <source>
        <dbReference type="ARBA" id="ARBA00004413"/>
    </source>
</evidence>
<dbReference type="FunFam" id="3.40.50.300:FF:000589">
    <property type="entry name" value="ABC transporter, ATP-binding subunit"/>
    <property type="match status" value="1"/>
</dbReference>
<dbReference type="EMBL" id="BNEE01000006">
    <property type="protein sequence ID" value="GHI85280.1"/>
    <property type="molecule type" value="Genomic_DNA"/>
</dbReference>
<dbReference type="GO" id="GO:0016887">
    <property type="term" value="F:ATP hydrolysis activity"/>
    <property type="evidence" value="ECO:0007669"/>
    <property type="project" value="InterPro"/>
</dbReference>
<name>A0A919LC46_9ACTN</name>
<evidence type="ECO:0000256" key="8">
    <source>
        <dbReference type="ARBA" id="ARBA00023136"/>
    </source>
</evidence>
<evidence type="ECO:0000256" key="11">
    <source>
        <dbReference type="SAM" id="MobiDB-lite"/>
    </source>
</evidence>
<evidence type="ECO:0000256" key="5">
    <source>
        <dbReference type="ARBA" id="ARBA00022741"/>
    </source>
</evidence>
<keyword evidence="14" id="KW-1185">Reference proteome</keyword>
<evidence type="ECO:0000256" key="2">
    <source>
        <dbReference type="ARBA" id="ARBA00012191"/>
    </source>
</evidence>
<dbReference type="PROSITE" id="PS00211">
    <property type="entry name" value="ABC_TRANSPORTER_1"/>
    <property type="match status" value="1"/>
</dbReference>
<dbReference type="GO" id="GO:0005524">
    <property type="term" value="F:ATP binding"/>
    <property type="evidence" value="ECO:0007669"/>
    <property type="project" value="UniProtKB-KW"/>
</dbReference>
<evidence type="ECO:0000256" key="6">
    <source>
        <dbReference type="ARBA" id="ARBA00022840"/>
    </source>
</evidence>
<dbReference type="GO" id="GO:0046677">
    <property type="term" value="P:response to antibiotic"/>
    <property type="evidence" value="ECO:0007669"/>
    <property type="project" value="UniProtKB-KW"/>
</dbReference>
<evidence type="ECO:0000256" key="9">
    <source>
        <dbReference type="ARBA" id="ARBA00023251"/>
    </source>
</evidence>
<dbReference type="Pfam" id="PF13732">
    <property type="entry name" value="DrrA1-3_C"/>
    <property type="match status" value="1"/>
</dbReference>
<reference evidence="13" key="1">
    <citation type="submission" date="2020-09" db="EMBL/GenBank/DDBJ databases">
        <title>Whole genome shotgun sequence of Streptomyces xanthophaeus NBRC 12829.</title>
        <authorList>
            <person name="Komaki H."/>
            <person name="Tamura T."/>
        </authorList>
    </citation>
    <scope>NUCLEOTIDE SEQUENCE</scope>
    <source>
        <strain evidence="13">NBRC 12829</strain>
    </source>
</reference>
<dbReference type="InterPro" id="IPR003439">
    <property type="entry name" value="ABC_transporter-like_ATP-bd"/>
</dbReference>
<keyword evidence="6 13" id="KW-0067">ATP-binding</keyword>
<dbReference type="InterPro" id="IPR003593">
    <property type="entry name" value="AAA+_ATPase"/>
</dbReference>
<dbReference type="InterPro" id="IPR027417">
    <property type="entry name" value="P-loop_NTPase"/>
</dbReference>
<keyword evidence="3" id="KW-0813">Transport</keyword>
<evidence type="ECO:0000256" key="7">
    <source>
        <dbReference type="ARBA" id="ARBA00022967"/>
    </source>
</evidence>
<dbReference type="SMART" id="SM00382">
    <property type="entry name" value="AAA"/>
    <property type="match status" value="1"/>
</dbReference>
<proteinExistence type="inferred from homology"/>
<dbReference type="GO" id="GO:0043215">
    <property type="term" value="P:daunorubicin transport"/>
    <property type="evidence" value="ECO:0007669"/>
    <property type="project" value="InterPro"/>
</dbReference>
<evidence type="ECO:0000313" key="14">
    <source>
        <dbReference type="Proteomes" id="UP000600026"/>
    </source>
</evidence>
<dbReference type="NCBIfam" id="TIGR01188">
    <property type="entry name" value="drrA"/>
    <property type="match status" value="1"/>
</dbReference>
<feature type="region of interest" description="Disordered" evidence="11">
    <location>
        <begin position="307"/>
        <end position="352"/>
    </location>
</feature>
<dbReference type="PANTHER" id="PTHR42711">
    <property type="entry name" value="ABC TRANSPORTER ATP-BINDING PROTEIN"/>
    <property type="match status" value="1"/>
</dbReference>
<dbReference type="PROSITE" id="PS50893">
    <property type="entry name" value="ABC_TRANSPORTER_2"/>
    <property type="match status" value="1"/>
</dbReference>
<accession>A0A919LC46</accession>
<evidence type="ECO:0000313" key="13">
    <source>
        <dbReference type="EMBL" id="GHI85280.1"/>
    </source>
</evidence>
<organism evidence="13 14">
    <name type="scientific">Streptomyces xanthophaeus</name>
    <dbReference type="NCBI Taxonomy" id="67385"/>
    <lineage>
        <taxon>Bacteria</taxon>
        <taxon>Bacillati</taxon>
        <taxon>Actinomycetota</taxon>
        <taxon>Actinomycetes</taxon>
        <taxon>Kitasatosporales</taxon>
        <taxon>Streptomycetaceae</taxon>
        <taxon>Streptomyces</taxon>
    </lineage>
</organism>
<keyword evidence="7" id="KW-1278">Translocase</keyword>
<comment type="caution">
    <text evidence="13">The sequence shown here is derived from an EMBL/GenBank/DDBJ whole genome shotgun (WGS) entry which is preliminary data.</text>
</comment>
<dbReference type="InterPro" id="IPR017871">
    <property type="entry name" value="ABC_transporter-like_CS"/>
</dbReference>
<dbReference type="SUPFAM" id="SSF52540">
    <property type="entry name" value="P-loop containing nucleoside triphosphate hydrolases"/>
    <property type="match status" value="1"/>
</dbReference>
<dbReference type="GO" id="GO:0008559">
    <property type="term" value="F:ABC-type xenobiotic transporter activity"/>
    <property type="evidence" value="ECO:0007669"/>
    <property type="project" value="UniProtKB-EC"/>
</dbReference>
<dbReference type="GO" id="GO:1900753">
    <property type="term" value="P:doxorubicin transport"/>
    <property type="evidence" value="ECO:0007669"/>
    <property type="project" value="InterPro"/>
</dbReference>
<dbReference type="InterPro" id="IPR050763">
    <property type="entry name" value="ABC_transporter_ATP-binding"/>
</dbReference>
<keyword evidence="8" id="KW-0472">Membrane</keyword>
<feature type="domain" description="ABC transporter" evidence="12">
    <location>
        <begin position="5"/>
        <end position="235"/>
    </location>
</feature>
<keyword evidence="4" id="KW-1003">Cell membrane</keyword>
<dbReference type="OrthoDB" id="9804819at2"/>
<dbReference type="Proteomes" id="UP000600026">
    <property type="component" value="Unassembled WGS sequence"/>
</dbReference>
<dbReference type="GO" id="GO:0005886">
    <property type="term" value="C:plasma membrane"/>
    <property type="evidence" value="ECO:0007669"/>
    <property type="project" value="UniProtKB-SubCell"/>
</dbReference>
<keyword evidence="5" id="KW-0547">Nucleotide-binding</keyword>
<dbReference type="InterPro" id="IPR025302">
    <property type="entry name" value="DrrA1/2-like_C"/>
</dbReference>
<gene>
    <name evidence="13" type="ORF">Sxan_26440</name>
</gene>
<evidence type="ECO:0000259" key="12">
    <source>
        <dbReference type="PROSITE" id="PS50893"/>
    </source>
</evidence>
<evidence type="ECO:0000256" key="3">
    <source>
        <dbReference type="ARBA" id="ARBA00022448"/>
    </source>
</evidence>
<dbReference type="InterPro" id="IPR005894">
    <property type="entry name" value="DrrA"/>
</dbReference>